<name>A0A8J8NES5_HALGN</name>
<keyword evidence="3" id="KW-1185">Reference proteome</keyword>
<feature type="region of interest" description="Disordered" evidence="1">
    <location>
        <begin position="245"/>
        <end position="271"/>
    </location>
</feature>
<dbReference type="Proteomes" id="UP000785679">
    <property type="component" value="Unassembled WGS sequence"/>
</dbReference>
<organism evidence="2 3">
    <name type="scientific">Halteria grandinella</name>
    <dbReference type="NCBI Taxonomy" id="5974"/>
    <lineage>
        <taxon>Eukaryota</taxon>
        <taxon>Sar</taxon>
        <taxon>Alveolata</taxon>
        <taxon>Ciliophora</taxon>
        <taxon>Intramacronucleata</taxon>
        <taxon>Spirotrichea</taxon>
        <taxon>Stichotrichia</taxon>
        <taxon>Sporadotrichida</taxon>
        <taxon>Halteriidae</taxon>
        <taxon>Halteria</taxon>
    </lineage>
</organism>
<evidence type="ECO:0000256" key="1">
    <source>
        <dbReference type="SAM" id="MobiDB-lite"/>
    </source>
</evidence>
<feature type="region of interest" description="Disordered" evidence="1">
    <location>
        <begin position="143"/>
        <end position="194"/>
    </location>
</feature>
<feature type="compositionally biased region" description="Polar residues" evidence="1">
    <location>
        <begin position="172"/>
        <end position="194"/>
    </location>
</feature>
<gene>
    <name evidence="2" type="ORF">FGO68_gene17551</name>
</gene>
<comment type="caution">
    <text evidence="2">The sequence shown here is derived from an EMBL/GenBank/DDBJ whole genome shotgun (WGS) entry which is preliminary data.</text>
</comment>
<feature type="compositionally biased region" description="Polar residues" evidence="1">
    <location>
        <begin position="245"/>
        <end position="264"/>
    </location>
</feature>
<sequence length="489" mass="55986">MPQQVTSKVDKVKKRNAASKTSIYNKATSSNVRYVTELMREEQSKTNISGVVLKEEGSASALSNDPKILRLHMAYGGTNTIVPKGLEEWDIHQISKFRSQHRRKLPVISQLQSLRVSPRNLTSISKTQDNLAFGSKSLLNQFQGAHSPEASAAKRYQDENNNESSLKKELQNLKNPRFQTLNENSPGAETTTYQRDHSQIISLMSPQSISRRSHNSSKQFVKRFHHQRASSLAFQSGAQVLIQQSTSQYGQSTPTNNKDSSVTEKPSYLEDTTSEGKLMQSMVEAPGINESIPYLISKEGPNAHQFKFQVIKRVNHVQQQIYRNMLSQHQDSMKSSKDQYSSYLTGVKKKPFFNPDRRETKQLINHQRNNTSAFNPLASHYDDPSEHTQNTFKAGSIVEKVKEELNKTINAKRRLLERNFINFRFDEFKKGQQQVVQQLEEIEKKKRGSPQKGIENHPIKNGMWKSIEVYTPQHYAQFQNMMTARQNIQ</sequence>
<dbReference type="AlphaFoldDB" id="A0A8J8NES5"/>
<evidence type="ECO:0000313" key="2">
    <source>
        <dbReference type="EMBL" id="TNV73030.1"/>
    </source>
</evidence>
<protein>
    <submittedName>
        <fullName evidence="2">Uncharacterized protein</fullName>
    </submittedName>
</protein>
<evidence type="ECO:0000313" key="3">
    <source>
        <dbReference type="Proteomes" id="UP000785679"/>
    </source>
</evidence>
<dbReference type="EMBL" id="RRYP01020116">
    <property type="protein sequence ID" value="TNV73030.1"/>
    <property type="molecule type" value="Genomic_DNA"/>
</dbReference>
<reference evidence="2" key="1">
    <citation type="submission" date="2019-06" db="EMBL/GenBank/DDBJ databases">
        <authorList>
            <person name="Zheng W."/>
        </authorList>
    </citation>
    <scope>NUCLEOTIDE SEQUENCE</scope>
    <source>
        <strain evidence="2">QDHG01</strain>
    </source>
</reference>
<accession>A0A8J8NES5</accession>
<proteinExistence type="predicted"/>